<feature type="non-terminal residue" evidence="2">
    <location>
        <position position="167"/>
    </location>
</feature>
<dbReference type="Pfam" id="PF08712">
    <property type="entry name" value="Nfu_N"/>
    <property type="match status" value="1"/>
</dbReference>
<dbReference type="InterPro" id="IPR036498">
    <property type="entry name" value="Nfu/NifU_N_sf"/>
</dbReference>
<feature type="domain" description="Scaffold protein Nfu/NifU N-terminal" evidence="1">
    <location>
        <begin position="98"/>
        <end position="167"/>
    </location>
</feature>
<dbReference type="AlphaFoldDB" id="A0A381V9I3"/>
<evidence type="ECO:0000259" key="1">
    <source>
        <dbReference type="Pfam" id="PF08712"/>
    </source>
</evidence>
<sequence length="167" mass="19005">MRLDKIKHFEIYVDSRVKEAILNIITKFKNMFSSKDVGAEEPAQNNVADDITNITSEPVEENNPFPEPEPVVRRVIRVPAIEGDIFPPVDENKVLIKAQPSATSDQCLFMLNRPLFSGHSWWFPTFETAEGSPLAERLFSLEDVESVLVNEATVTITRKDKNICDWK</sequence>
<organism evidence="2">
    <name type="scientific">marine metagenome</name>
    <dbReference type="NCBI Taxonomy" id="408172"/>
    <lineage>
        <taxon>unclassified sequences</taxon>
        <taxon>metagenomes</taxon>
        <taxon>ecological metagenomes</taxon>
    </lineage>
</organism>
<reference evidence="2" key="1">
    <citation type="submission" date="2018-05" db="EMBL/GenBank/DDBJ databases">
        <authorList>
            <person name="Lanie J.A."/>
            <person name="Ng W.-L."/>
            <person name="Kazmierczak K.M."/>
            <person name="Andrzejewski T.M."/>
            <person name="Davidsen T.M."/>
            <person name="Wayne K.J."/>
            <person name="Tettelin H."/>
            <person name="Glass J.I."/>
            <person name="Rusch D."/>
            <person name="Podicherti R."/>
            <person name="Tsui H.-C.T."/>
            <person name="Winkler M.E."/>
        </authorList>
    </citation>
    <scope>NUCLEOTIDE SEQUENCE</scope>
</reference>
<dbReference type="SUPFAM" id="SSF110836">
    <property type="entry name" value="Hypothetical protein SAV1430"/>
    <property type="match status" value="1"/>
</dbReference>
<accession>A0A381V9I3</accession>
<name>A0A381V9I3_9ZZZZ</name>
<protein>
    <recommendedName>
        <fullName evidence="1">Scaffold protein Nfu/NifU N-terminal domain-containing protein</fullName>
    </recommendedName>
</protein>
<gene>
    <name evidence="2" type="ORF">METZ01_LOCUS89525</name>
</gene>
<proteinExistence type="predicted"/>
<dbReference type="Gene3D" id="3.30.1370.70">
    <property type="entry name" value="Scaffold protein Nfu/NifU, N-terminal domain"/>
    <property type="match status" value="1"/>
</dbReference>
<dbReference type="EMBL" id="UINC01008135">
    <property type="protein sequence ID" value="SVA36671.1"/>
    <property type="molecule type" value="Genomic_DNA"/>
</dbReference>
<dbReference type="InterPro" id="IPR014824">
    <property type="entry name" value="Nfu/NifU_N"/>
</dbReference>
<evidence type="ECO:0000313" key="2">
    <source>
        <dbReference type="EMBL" id="SVA36671.1"/>
    </source>
</evidence>